<dbReference type="EMBL" id="JAKNJB010000027">
    <property type="protein sequence ID" value="MCG4528159.1"/>
    <property type="molecule type" value="Genomic_DNA"/>
</dbReference>
<sequence length="282" mass="31755">MNVLASSLALLNRIEAYSFSSLSELAYSKIVSISAEDIFSFSASCGWVSENENALILTKNGTGLLRLQAQGLLINLKRQMLADYVLKTAPIWSNRIPYGRREATIFMSKDEKACFTDAGLLSDHLDPGIITWWDTIATKIRTQDQQEKNETGRLGERNTIKYERNRTNSEPIWMSIDSNLAGYDIKSRESEDCSDILLIEVKASTYALGQAVFHVTSHEWNVALTSRAYVFHLWCLSDSKKMLAVISPDELLSYIPTNNLEGQWESAKIPFSCFEGQFVEIA</sequence>
<dbReference type="Proteomes" id="UP001200313">
    <property type="component" value="Unassembled WGS sequence"/>
</dbReference>
<gene>
    <name evidence="2" type="ORF">L0P79_13955</name>
</gene>
<evidence type="ECO:0000259" key="1">
    <source>
        <dbReference type="Pfam" id="PF13020"/>
    </source>
</evidence>
<dbReference type="Pfam" id="PF13020">
    <property type="entry name" value="NOV_C"/>
    <property type="match status" value="1"/>
</dbReference>
<feature type="domain" description="Protein NO VEIN C-terminal" evidence="1">
    <location>
        <begin position="155"/>
        <end position="238"/>
    </location>
</feature>
<organism evidence="2 3">
    <name type="scientific">Intestinimonas massiliensis</name>
    <name type="common">ex Afouda et al. 2020</name>
    <dbReference type="NCBI Taxonomy" id="1673721"/>
    <lineage>
        <taxon>Bacteria</taxon>
        <taxon>Bacillati</taxon>
        <taxon>Bacillota</taxon>
        <taxon>Clostridia</taxon>
        <taxon>Eubacteriales</taxon>
        <taxon>Intestinimonas</taxon>
    </lineage>
</organism>
<name>A0ABS9MBG5_9FIRM</name>
<dbReference type="InterPro" id="IPR024975">
    <property type="entry name" value="NOV_C"/>
</dbReference>
<comment type="caution">
    <text evidence="2">The sequence shown here is derived from an EMBL/GenBank/DDBJ whole genome shotgun (WGS) entry which is preliminary data.</text>
</comment>
<accession>A0ABS9MBG5</accession>
<evidence type="ECO:0000313" key="3">
    <source>
        <dbReference type="Proteomes" id="UP001200313"/>
    </source>
</evidence>
<keyword evidence="3" id="KW-1185">Reference proteome</keyword>
<protein>
    <submittedName>
        <fullName evidence="2">DUF3883 domain-containing protein</fullName>
    </submittedName>
</protein>
<reference evidence="2 3" key="1">
    <citation type="submission" date="2022-01" db="EMBL/GenBank/DDBJ databases">
        <title>Collection of gut derived symbiotic bacterial strains cultured from healthy donors.</title>
        <authorList>
            <person name="Lin H."/>
            <person name="Kohout C."/>
            <person name="Waligurski E."/>
            <person name="Pamer E.G."/>
        </authorList>
    </citation>
    <scope>NUCLEOTIDE SEQUENCE [LARGE SCALE GENOMIC DNA]</scope>
    <source>
        <strain evidence="2 3">DFI.3.7</strain>
    </source>
</reference>
<proteinExistence type="predicted"/>
<evidence type="ECO:0000313" key="2">
    <source>
        <dbReference type="EMBL" id="MCG4528159.1"/>
    </source>
</evidence>
<dbReference type="RefSeq" id="WP_238074630.1">
    <property type="nucleotide sequence ID" value="NZ_JAKNJB010000027.1"/>
</dbReference>